<keyword evidence="4" id="KW-1185">Reference proteome</keyword>
<dbReference type="EMBL" id="SKBQ01000001">
    <property type="protein sequence ID" value="TPX15912.1"/>
    <property type="molecule type" value="Genomic_DNA"/>
</dbReference>
<keyword evidence="2" id="KW-0560">Oxidoreductase</keyword>
<dbReference type="SUPFAM" id="SSF51735">
    <property type="entry name" value="NAD(P)-binding Rossmann-fold domains"/>
    <property type="match status" value="1"/>
</dbReference>
<sequence length="274" mass="29216">MHSVTLNLREVDSIQAAADKIGSLVDHLDVLINNAGISHSARDAVVTPNGTRTDLQFFNNHLGPFLLTSLLLPRLVAAGEKSPPGATRVINLTSNGHRLSPVRFSDYAFDRGIYDGVPEPERPGANLPAFLTKTNDGFPGFMGYGQSKSANVLHATEISRRLKRAGRGNVVGFAVHPGSIMTDLSRTLDPDSADAVTKTAPAHLWKTHDAGAATSVCAAFDPKLGHADLGGSVLGYMADCQLQDDLVAPHAADADIAKRLWDESEKMLQITTGF</sequence>
<name>A0A507B0X4_9PEZI</name>
<evidence type="ECO:0000256" key="1">
    <source>
        <dbReference type="ARBA" id="ARBA00006484"/>
    </source>
</evidence>
<comment type="similarity">
    <text evidence="1">Belongs to the short-chain dehydrogenases/reductases (SDR) family.</text>
</comment>
<dbReference type="OrthoDB" id="191139at2759"/>
<organism evidence="3 4">
    <name type="scientific">Thyridium curvatum</name>
    <dbReference type="NCBI Taxonomy" id="1093900"/>
    <lineage>
        <taxon>Eukaryota</taxon>
        <taxon>Fungi</taxon>
        <taxon>Dikarya</taxon>
        <taxon>Ascomycota</taxon>
        <taxon>Pezizomycotina</taxon>
        <taxon>Sordariomycetes</taxon>
        <taxon>Sordariomycetidae</taxon>
        <taxon>Thyridiales</taxon>
        <taxon>Thyridiaceae</taxon>
        <taxon>Thyridium</taxon>
    </lineage>
</organism>
<accession>A0A507B0X4</accession>
<dbReference type="STRING" id="1093900.A0A507B0X4"/>
<dbReference type="PANTHER" id="PTHR24320">
    <property type="entry name" value="RETINOL DEHYDROGENASE"/>
    <property type="match status" value="1"/>
</dbReference>
<comment type="caution">
    <text evidence="3">The sequence shown here is derived from an EMBL/GenBank/DDBJ whole genome shotgun (WGS) entry which is preliminary data.</text>
</comment>
<dbReference type="GO" id="GO:0016491">
    <property type="term" value="F:oxidoreductase activity"/>
    <property type="evidence" value="ECO:0007669"/>
    <property type="project" value="UniProtKB-KW"/>
</dbReference>
<dbReference type="RefSeq" id="XP_030997623.1">
    <property type="nucleotide sequence ID" value="XM_031136652.1"/>
</dbReference>
<dbReference type="GeneID" id="41967693"/>
<dbReference type="PANTHER" id="PTHR24320:SF283">
    <property type="entry name" value="RETINOL DEHYDROGENASE 11"/>
    <property type="match status" value="1"/>
</dbReference>
<dbReference type="InterPro" id="IPR036291">
    <property type="entry name" value="NAD(P)-bd_dom_sf"/>
</dbReference>
<dbReference type="Proteomes" id="UP000319257">
    <property type="component" value="Unassembled WGS sequence"/>
</dbReference>
<proteinExistence type="inferred from homology"/>
<reference evidence="3 4" key="1">
    <citation type="submission" date="2019-06" db="EMBL/GenBank/DDBJ databases">
        <title>Draft genome sequence of the filamentous fungus Phialemoniopsis curvata isolated from diesel fuel.</title>
        <authorList>
            <person name="Varaljay V.A."/>
            <person name="Lyon W.J."/>
            <person name="Crouch A.L."/>
            <person name="Drake C.E."/>
            <person name="Hollomon J.M."/>
            <person name="Nadeau L.J."/>
            <person name="Nunn H.S."/>
            <person name="Stevenson B.S."/>
            <person name="Bojanowski C.L."/>
            <person name="Crookes-Goodson W.J."/>
        </authorList>
    </citation>
    <scope>NUCLEOTIDE SEQUENCE [LARGE SCALE GENOMIC DNA]</scope>
    <source>
        <strain evidence="3 4">D216</strain>
    </source>
</reference>
<evidence type="ECO:0000256" key="2">
    <source>
        <dbReference type="ARBA" id="ARBA00023002"/>
    </source>
</evidence>
<dbReference type="Gene3D" id="3.40.50.720">
    <property type="entry name" value="NAD(P)-binding Rossmann-like Domain"/>
    <property type="match status" value="1"/>
</dbReference>
<evidence type="ECO:0000313" key="4">
    <source>
        <dbReference type="Proteomes" id="UP000319257"/>
    </source>
</evidence>
<protein>
    <submittedName>
        <fullName evidence="3">Uncharacterized protein</fullName>
    </submittedName>
</protein>
<dbReference type="InterPro" id="IPR002347">
    <property type="entry name" value="SDR_fam"/>
</dbReference>
<evidence type="ECO:0000313" key="3">
    <source>
        <dbReference type="EMBL" id="TPX15912.1"/>
    </source>
</evidence>
<dbReference type="Pfam" id="PF00106">
    <property type="entry name" value="adh_short"/>
    <property type="match status" value="1"/>
</dbReference>
<dbReference type="AlphaFoldDB" id="A0A507B0X4"/>
<gene>
    <name evidence="3" type="ORF">E0L32_000246</name>
</gene>
<dbReference type="InParanoid" id="A0A507B0X4"/>